<dbReference type="PANTHER" id="PTHR38792:SF3">
    <property type="entry name" value="BNR_ASP-BOX REPEAT DOMAIN PROTEIN (AFU_ORTHOLOGUE AFUA_7G06430)-RELATED"/>
    <property type="match status" value="1"/>
</dbReference>
<proteinExistence type="predicted"/>
<reference evidence="2" key="1">
    <citation type="journal article" date="2019" name="Int. J. Syst. Evol. Microbiol.">
        <title>The Global Catalogue of Microorganisms (GCM) 10K type strain sequencing project: providing services to taxonomists for standard genome sequencing and annotation.</title>
        <authorList>
            <consortium name="The Broad Institute Genomics Platform"/>
            <consortium name="The Broad Institute Genome Sequencing Center for Infectious Disease"/>
            <person name="Wu L."/>
            <person name="Ma J."/>
        </authorList>
    </citation>
    <scope>NUCLEOTIDE SEQUENCE [LARGE SCALE GENOMIC DNA]</scope>
    <source>
        <strain evidence="2">IBRC-M 10906</strain>
    </source>
</reference>
<comment type="caution">
    <text evidence="1">The sequence shown here is derived from an EMBL/GenBank/DDBJ whole genome shotgun (WGS) entry which is preliminary data.</text>
</comment>
<dbReference type="GO" id="GO:0016798">
    <property type="term" value="F:hydrolase activity, acting on glycosyl bonds"/>
    <property type="evidence" value="ECO:0007669"/>
    <property type="project" value="UniProtKB-KW"/>
</dbReference>
<dbReference type="SUPFAM" id="SSF50939">
    <property type="entry name" value="Sialidases"/>
    <property type="match status" value="1"/>
</dbReference>
<gene>
    <name evidence="1" type="ORF">ACFS2C_00880</name>
</gene>
<dbReference type="EMBL" id="JBHUOF010000001">
    <property type="protein sequence ID" value="MFD2797945.1"/>
    <property type="molecule type" value="Genomic_DNA"/>
</dbReference>
<dbReference type="CDD" id="cd15482">
    <property type="entry name" value="Sialidase_non-viral"/>
    <property type="match status" value="1"/>
</dbReference>
<organism evidence="1 2">
    <name type="scientific">Prauserella oleivorans</name>
    <dbReference type="NCBI Taxonomy" id="1478153"/>
    <lineage>
        <taxon>Bacteria</taxon>
        <taxon>Bacillati</taxon>
        <taxon>Actinomycetota</taxon>
        <taxon>Actinomycetes</taxon>
        <taxon>Pseudonocardiales</taxon>
        <taxon>Pseudonocardiaceae</taxon>
        <taxon>Prauserella</taxon>
    </lineage>
</organism>
<dbReference type="PANTHER" id="PTHR38792">
    <property type="entry name" value="BNR/ASP-BOX REPEAT DOMAIN PROTEIN (AFU_ORTHOLOGUE AFUA_7G06430)-RELATED"/>
    <property type="match status" value="1"/>
</dbReference>
<dbReference type="EC" id="3.2.1.-" evidence="1"/>
<accession>A0ABW5W4W2</accession>
<dbReference type="InterPro" id="IPR036278">
    <property type="entry name" value="Sialidase_sf"/>
</dbReference>
<evidence type="ECO:0000313" key="1">
    <source>
        <dbReference type="EMBL" id="MFD2797945.1"/>
    </source>
</evidence>
<keyword evidence="1" id="KW-0378">Hydrolase</keyword>
<dbReference type="Gene3D" id="2.120.10.10">
    <property type="match status" value="1"/>
</dbReference>
<keyword evidence="2" id="KW-1185">Reference proteome</keyword>
<name>A0ABW5W4W2_9PSEU</name>
<evidence type="ECO:0000313" key="2">
    <source>
        <dbReference type="Proteomes" id="UP001597478"/>
    </source>
</evidence>
<dbReference type="Proteomes" id="UP001597478">
    <property type="component" value="Unassembled WGS sequence"/>
</dbReference>
<keyword evidence="1" id="KW-0326">Glycosidase</keyword>
<sequence>MLCLLTFTAVVPTAAAQAPQRTLLHDGYGAYPRLIRIEHGGLLRDGRILASLTSKDHTGHYTPIYESRNDGRSFRKVGEVRDPEGHAGMCCGTLFELPRPIGELPAGTLLWAASYRQQAGENRRIGIRVWASQDLGRSWTFLSEPVRSPSYGGVWEPEFNVDAHGTLWMHYADETEPGHSQVLNRVSTVDLVHWTAEQRTMAISPQRVRPGMPIVRTLPDGRYYFGYEICNYGDRFCDPYFKISADGADFGDPAAPGTRIGTAHGNHFQHAQTVTVFPGGPTGTRLLMVGQIYVDARGEPLPGNGRTLLANDHLGEGPWYEVPAPVQVDAPYDHPCPNYSSTLLPVDDGESVLQVAADRVGGSCRAFFATGPAY</sequence>
<protein>
    <submittedName>
        <fullName evidence="1">Sialidase family protein</fullName>
        <ecNumber evidence="1">3.2.1.-</ecNumber>
    </submittedName>
</protein>